<dbReference type="InterPro" id="IPR043128">
    <property type="entry name" value="Rev_trsase/Diguanyl_cyclase"/>
</dbReference>
<evidence type="ECO:0000259" key="4">
    <source>
        <dbReference type="PROSITE" id="PS51832"/>
    </source>
</evidence>
<dbReference type="InterPro" id="IPR006674">
    <property type="entry name" value="HD_domain"/>
</dbReference>
<dbReference type="Proteomes" id="UP000075670">
    <property type="component" value="Unassembled WGS sequence"/>
</dbReference>
<dbReference type="EC" id="3.1.4.52" evidence="5"/>
<dbReference type="InterPro" id="IPR003607">
    <property type="entry name" value="HD/PDEase_dom"/>
</dbReference>
<dbReference type="Gene3D" id="1.10.3210.10">
    <property type="entry name" value="Hypothetical protein af1432"/>
    <property type="match status" value="1"/>
</dbReference>
<dbReference type="GO" id="GO:0071111">
    <property type="term" value="F:cyclic-guanylate-specific phosphodiesterase activity"/>
    <property type="evidence" value="ECO:0007669"/>
    <property type="project" value="UniProtKB-EC"/>
</dbReference>
<dbReference type="PANTHER" id="PTHR45228:SF4">
    <property type="entry name" value="LIPOPROTEIN"/>
    <property type="match status" value="1"/>
</dbReference>
<dbReference type="PATRIC" id="fig|1122241.3.peg.710"/>
<dbReference type="SUPFAM" id="SSF55073">
    <property type="entry name" value="Nucleotide cyclase"/>
    <property type="match status" value="1"/>
</dbReference>
<dbReference type="InterPro" id="IPR037522">
    <property type="entry name" value="HD_GYP_dom"/>
</dbReference>
<dbReference type="Pfam" id="PF00990">
    <property type="entry name" value="GGDEF"/>
    <property type="match status" value="1"/>
</dbReference>
<dbReference type="PROSITE" id="PS51832">
    <property type="entry name" value="HD_GYP"/>
    <property type="match status" value="1"/>
</dbReference>
<evidence type="ECO:0000256" key="1">
    <source>
        <dbReference type="SAM" id="Phobius"/>
    </source>
</evidence>
<feature type="transmembrane region" description="Helical" evidence="1">
    <location>
        <begin position="41"/>
        <end position="61"/>
    </location>
</feature>
<comment type="caution">
    <text evidence="5">The sequence shown here is derived from an EMBL/GenBank/DDBJ whole genome shotgun (WGS) entry which is preliminary data.</text>
</comment>
<feature type="transmembrane region" description="Helical" evidence="1">
    <location>
        <begin position="119"/>
        <end position="138"/>
    </location>
</feature>
<evidence type="ECO:0000259" key="3">
    <source>
        <dbReference type="PROSITE" id="PS51831"/>
    </source>
</evidence>
<keyword evidence="1" id="KW-0812">Transmembrane</keyword>
<proteinExistence type="predicted"/>
<keyword evidence="1" id="KW-0472">Membrane</keyword>
<dbReference type="PANTHER" id="PTHR45228">
    <property type="entry name" value="CYCLIC DI-GMP PHOSPHODIESTERASE TM_0186-RELATED"/>
    <property type="match status" value="1"/>
</dbReference>
<dbReference type="InterPro" id="IPR029787">
    <property type="entry name" value="Nucleotide_cyclase"/>
</dbReference>
<feature type="transmembrane region" description="Helical" evidence="1">
    <location>
        <begin position="150"/>
        <end position="172"/>
    </location>
</feature>
<dbReference type="InterPro" id="IPR052020">
    <property type="entry name" value="Cyclic_di-GMP/3'3'-cGAMP_PDE"/>
</dbReference>
<feature type="domain" description="HD" evidence="3">
    <location>
        <begin position="385"/>
        <end position="507"/>
    </location>
</feature>
<dbReference type="AlphaFoldDB" id="A0A151AZ36"/>
<dbReference type="PROSITE" id="PS50887">
    <property type="entry name" value="GGDEF"/>
    <property type="match status" value="1"/>
</dbReference>
<evidence type="ECO:0000313" key="6">
    <source>
        <dbReference type="Proteomes" id="UP000075670"/>
    </source>
</evidence>
<dbReference type="RefSeq" id="WP_062281520.1">
    <property type="nucleotide sequence ID" value="NZ_LTBC01000002.1"/>
</dbReference>
<feature type="transmembrane region" description="Helical" evidence="1">
    <location>
        <begin position="81"/>
        <end position="99"/>
    </location>
</feature>
<dbReference type="NCBIfam" id="TIGR00277">
    <property type="entry name" value="HDIG"/>
    <property type="match status" value="1"/>
</dbReference>
<dbReference type="CDD" id="cd01949">
    <property type="entry name" value="GGDEF"/>
    <property type="match status" value="1"/>
</dbReference>
<dbReference type="SMART" id="SM00471">
    <property type="entry name" value="HDc"/>
    <property type="match status" value="1"/>
</dbReference>
<dbReference type="InterPro" id="IPR000160">
    <property type="entry name" value="GGDEF_dom"/>
</dbReference>
<dbReference type="EMBL" id="LTBC01000002">
    <property type="protein sequence ID" value="KYH32896.1"/>
    <property type="molecule type" value="Genomic_DNA"/>
</dbReference>
<dbReference type="InterPro" id="IPR006675">
    <property type="entry name" value="HDIG_dom"/>
</dbReference>
<evidence type="ECO:0000313" key="5">
    <source>
        <dbReference type="EMBL" id="KYH32896.1"/>
    </source>
</evidence>
<dbReference type="SUPFAM" id="SSF109604">
    <property type="entry name" value="HD-domain/PDEase-like"/>
    <property type="match status" value="1"/>
</dbReference>
<name>A0A151AZ36_9FIRM</name>
<dbReference type="CDD" id="cd00077">
    <property type="entry name" value="HDc"/>
    <property type="match status" value="1"/>
</dbReference>
<keyword evidence="6" id="KW-1185">Reference proteome</keyword>
<keyword evidence="5" id="KW-0378">Hydrolase</keyword>
<organism evidence="5 6">
    <name type="scientific">Moorella mulderi DSM 14980</name>
    <dbReference type="NCBI Taxonomy" id="1122241"/>
    <lineage>
        <taxon>Bacteria</taxon>
        <taxon>Bacillati</taxon>
        <taxon>Bacillota</taxon>
        <taxon>Clostridia</taxon>
        <taxon>Neomoorellales</taxon>
        <taxon>Neomoorellaceae</taxon>
        <taxon>Neomoorella</taxon>
    </lineage>
</organism>
<keyword evidence="1" id="KW-1133">Transmembrane helix</keyword>
<feature type="domain" description="HD-GYP" evidence="4">
    <location>
        <begin position="363"/>
        <end position="557"/>
    </location>
</feature>
<reference evidence="5 6" key="1">
    <citation type="submission" date="2016-02" db="EMBL/GenBank/DDBJ databases">
        <title>Genome sequence of Moorella mulderi DSM 14980.</title>
        <authorList>
            <person name="Poehlein A."/>
            <person name="Daniel R."/>
        </authorList>
    </citation>
    <scope>NUCLEOTIDE SEQUENCE [LARGE SCALE GENOMIC DNA]</scope>
    <source>
        <strain evidence="5 6">DSM 14980</strain>
    </source>
</reference>
<dbReference type="PROSITE" id="PS51831">
    <property type="entry name" value="HD"/>
    <property type="match status" value="1"/>
</dbReference>
<feature type="domain" description="GGDEF" evidence="2">
    <location>
        <begin position="216"/>
        <end position="355"/>
    </location>
</feature>
<dbReference type="SMART" id="SM00267">
    <property type="entry name" value="GGDEF"/>
    <property type="match status" value="1"/>
</dbReference>
<gene>
    <name evidence="5" type="primary">rpfG_5</name>
    <name evidence="5" type="ORF">MOMUL_06740</name>
</gene>
<protein>
    <submittedName>
        <fullName evidence="5">Cyclic di-GMP phosphodiesterase response regulator RpfG</fullName>
        <ecNumber evidence="5">3.1.4.52</ecNumber>
    </submittedName>
</protein>
<dbReference type="Gene3D" id="3.30.70.270">
    <property type="match status" value="1"/>
</dbReference>
<dbReference type="NCBIfam" id="TIGR00254">
    <property type="entry name" value="GGDEF"/>
    <property type="match status" value="1"/>
</dbReference>
<sequence length="557" mass="63233">MRKWEQKRAQEISEYILVTHIVSLLIFLMIVFSFYNLPLGLHFPLYLLFMFIIFTATIIAYTAGKLLPRITTLEQPQIDEILLLAVIFPLAFIFLWYSHNFFGAKVLILVPSIIASTSLGKLGGTTAAVLTSALLFFLDYRLHNYLPPEIFQTNSIITGVNLLLTWLVGGLMEVERKTRQELLQLADYDQLTGLYNHRYLQEKLALTLQKAAAENLPVSFALLDIDQFKYFNTVYGYQKGDEILANIGQLLGEEIKEPCYAARYGSDEFALVFPGKEKSEATRVTSLIKEKIVSRATVSLLDSERTPPFKAFTIVTGLASYPADADGVSSLVRAAENDLYRTKYSRGDAYLYYSIISEITHLKVKEAFPTLQTLVALINIKDRYTFGHSERVMSYSLALAKKLSLSEEEKDTLRYGAYLHDLGKIEVESAILNKTGSLTEREWEIMKMHTILGSEIVKPLLFFQDISPIIRSHHENYDGSGYPDGLKGEEIPLPARIVRLADSFDAMTTDRPYKKALTFSQASQELQKYAGKHYDPLLVDLFLEAVKEAYEKRNTYL</sequence>
<accession>A0A151AZ36</accession>
<dbReference type="Pfam" id="PF13487">
    <property type="entry name" value="HD_5"/>
    <property type="match status" value="1"/>
</dbReference>
<feature type="transmembrane region" description="Helical" evidence="1">
    <location>
        <begin position="12"/>
        <end position="35"/>
    </location>
</feature>
<dbReference type="OrthoDB" id="10822at2"/>
<evidence type="ECO:0000259" key="2">
    <source>
        <dbReference type="PROSITE" id="PS50887"/>
    </source>
</evidence>